<dbReference type="OrthoDB" id="5545019at2759"/>
<keyword evidence="2" id="KW-0521">NADP</keyword>
<name>A0A8S3T7W0_MYTED</name>
<evidence type="ECO:0000313" key="5">
    <source>
        <dbReference type="EMBL" id="CAG2226623.1"/>
    </source>
</evidence>
<gene>
    <name evidence="5" type="ORF">MEDL_39692</name>
</gene>
<dbReference type="PANTHER" id="PTHR44889:SF1">
    <property type="entry name" value="INACTIVE HYDROXYSTEROID DEHYDROGENASE-LIKE PROTEIN 1"/>
    <property type="match status" value="1"/>
</dbReference>
<dbReference type="PRINTS" id="PR00081">
    <property type="entry name" value="GDHRDH"/>
</dbReference>
<dbReference type="CDD" id="cd05356">
    <property type="entry name" value="17beta-HSD1_like_SDR_c"/>
    <property type="match status" value="1"/>
</dbReference>
<accession>A0A8S3T7W0</accession>
<protein>
    <submittedName>
        <fullName evidence="5">Hydroxysteroid dehydrogenase-like protein 1,Very-long-chain 3-oxoacyl-CoA reductase,Very-long-chain 3-oxoacyl-CoA reductase-B,Inactive hydroxysteroid dehydrogenase-like protein 1</fullName>
    </submittedName>
</protein>
<organism evidence="5 6">
    <name type="scientific">Mytilus edulis</name>
    <name type="common">Blue mussel</name>
    <dbReference type="NCBI Taxonomy" id="6550"/>
    <lineage>
        <taxon>Eukaryota</taxon>
        <taxon>Metazoa</taxon>
        <taxon>Spiralia</taxon>
        <taxon>Lophotrochozoa</taxon>
        <taxon>Mollusca</taxon>
        <taxon>Bivalvia</taxon>
        <taxon>Autobranchia</taxon>
        <taxon>Pteriomorphia</taxon>
        <taxon>Mytilida</taxon>
        <taxon>Mytiloidea</taxon>
        <taxon>Mytilidae</taxon>
        <taxon>Mytilinae</taxon>
        <taxon>Mytilus</taxon>
    </lineage>
</organism>
<dbReference type="EMBL" id="CAJPWZ010001921">
    <property type="protein sequence ID" value="CAG2226623.1"/>
    <property type="molecule type" value="Genomic_DNA"/>
</dbReference>
<comment type="caution">
    <text evidence="5">The sequence shown here is derived from an EMBL/GenBank/DDBJ whole genome shotgun (WGS) entry which is preliminary data.</text>
</comment>
<dbReference type="SUPFAM" id="SSF51735">
    <property type="entry name" value="NAD(P)-binding Rossmann-fold domains"/>
    <property type="match status" value="2"/>
</dbReference>
<comment type="similarity">
    <text evidence="4">Belongs to the short-chain dehydrogenases/reductases (SDR) family. 17-beta-HSD 3 subfamily.</text>
</comment>
<dbReference type="InterPro" id="IPR036291">
    <property type="entry name" value="NAD(P)-bd_dom_sf"/>
</dbReference>
<evidence type="ECO:0000256" key="2">
    <source>
        <dbReference type="ARBA" id="ARBA00022857"/>
    </source>
</evidence>
<dbReference type="InterPro" id="IPR002347">
    <property type="entry name" value="SDR_fam"/>
</dbReference>
<evidence type="ECO:0000256" key="1">
    <source>
        <dbReference type="ARBA" id="ARBA00004173"/>
    </source>
</evidence>
<evidence type="ECO:0000256" key="4">
    <source>
        <dbReference type="ARBA" id="ARBA00038261"/>
    </source>
</evidence>
<dbReference type="PIRSF" id="PIRSF000126">
    <property type="entry name" value="11-beta-HSD1"/>
    <property type="match status" value="1"/>
</dbReference>
<dbReference type="GO" id="GO:0005739">
    <property type="term" value="C:mitochondrion"/>
    <property type="evidence" value="ECO:0007669"/>
    <property type="project" value="UniProtKB-SubCell"/>
</dbReference>
<dbReference type="Proteomes" id="UP000683360">
    <property type="component" value="Unassembled WGS sequence"/>
</dbReference>
<dbReference type="Gene3D" id="3.40.50.720">
    <property type="entry name" value="NAD(P)-binding Rossmann-like Domain"/>
    <property type="match status" value="2"/>
</dbReference>
<dbReference type="InterPro" id="IPR052149">
    <property type="entry name" value="17-beta-HSD3-like"/>
</dbReference>
<reference evidence="5" key="1">
    <citation type="submission" date="2021-03" db="EMBL/GenBank/DDBJ databases">
        <authorList>
            <person name="Bekaert M."/>
        </authorList>
    </citation>
    <scope>NUCLEOTIDE SEQUENCE</scope>
</reference>
<dbReference type="AlphaFoldDB" id="A0A8S3T7W0"/>
<evidence type="ECO:0000313" key="6">
    <source>
        <dbReference type="Proteomes" id="UP000683360"/>
    </source>
</evidence>
<sequence length="386" mass="43332">MAVVDSFDFLLKELERTCTNTRDILAVIGVLYACKRTLQCLTGLIKATNDHLLSKLSYISNYKKRFGPWAVVTGSSEGIGLAYAKELANRGLNIVMISRGENKLYRAAKDIEEQYKVETCTIAVDFAHGKEIYEKIWSLIKDKEIGILVNNVGVMYEFPQLFLDVPVERLWSLVNVNVAAATMMTHLIMPQMVQRGKGAVVMLASGSSSQITPQMTVYAATKVRRLKVTNAFLKKGAIVMVSSGSCSKITPQMTVYAATTYFLDYFARGLQYEYRDSGVIVQSLMPFYVATRMTRYSQTLSKPGLFIPSADTYAKSAIATLGYSSRTSGYWPHTIQAWISDSIPEWLWMWGATRLNNALRRQGQEKLHHKKTLRKRGSELSIESDS</sequence>
<comment type="subcellular location">
    <subcellularLocation>
        <location evidence="1">Mitochondrion</location>
    </subcellularLocation>
</comment>
<dbReference type="PANTHER" id="PTHR44889">
    <property type="entry name" value="INACTIVE HYDROXYSTEROID DEHYDROGENASE-LIKE PROTEIN 1"/>
    <property type="match status" value="1"/>
</dbReference>
<evidence type="ECO:0000256" key="3">
    <source>
        <dbReference type="ARBA" id="ARBA00023128"/>
    </source>
</evidence>
<dbReference type="Pfam" id="PF00106">
    <property type="entry name" value="adh_short"/>
    <property type="match status" value="2"/>
</dbReference>
<proteinExistence type="inferred from homology"/>
<keyword evidence="3" id="KW-0496">Mitochondrion</keyword>
<keyword evidence="6" id="KW-1185">Reference proteome</keyword>